<gene>
    <name evidence="3" type="ORF">BN971_01666</name>
</gene>
<protein>
    <recommendedName>
        <fullName evidence="2">DUF732 domain-containing protein</fullName>
    </recommendedName>
</protein>
<keyword evidence="1" id="KW-0732">Signal</keyword>
<name>A0A0U0W529_MYCBE</name>
<feature type="domain" description="DUF732" evidence="2">
    <location>
        <begin position="36"/>
        <end position="105"/>
    </location>
</feature>
<feature type="signal peptide" evidence="1">
    <location>
        <begin position="1"/>
        <end position="32"/>
    </location>
</feature>
<evidence type="ECO:0000259" key="2">
    <source>
        <dbReference type="Pfam" id="PF05305"/>
    </source>
</evidence>
<accession>A0A0U0W529</accession>
<evidence type="ECO:0000313" key="4">
    <source>
        <dbReference type="Proteomes" id="UP000198875"/>
    </source>
</evidence>
<organism evidence="3 4">
    <name type="scientific">Mycobacterium bohemicum DSM 44277</name>
    <dbReference type="NCBI Taxonomy" id="1236609"/>
    <lineage>
        <taxon>Bacteria</taxon>
        <taxon>Bacillati</taxon>
        <taxon>Actinomycetota</taxon>
        <taxon>Actinomycetes</taxon>
        <taxon>Mycobacteriales</taxon>
        <taxon>Mycobacteriaceae</taxon>
        <taxon>Mycobacterium</taxon>
    </lineage>
</organism>
<evidence type="ECO:0000313" key="3">
    <source>
        <dbReference type="EMBL" id="CPR09923.1"/>
    </source>
</evidence>
<dbReference type="OrthoDB" id="4485728at2"/>
<sequence length="125" mass="12918" precursor="true">MTPTNPGVVKSSTICAVLLSAAALFSAVPASADATDDAFIGALQNYGIGVNNRDSAIATGHDVCAALDSGQDSSFLVMDVIRDTHLPAKKAGFYVGVSVAAYCPQYKGTLDPSLNWLLPGFLPQL</sequence>
<dbReference type="AlphaFoldDB" id="A0A0U0W529"/>
<reference evidence="3 4" key="1">
    <citation type="submission" date="2015-03" db="EMBL/GenBank/DDBJ databases">
        <authorList>
            <person name="Murphy D."/>
        </authorList>
    </citation>
    <scope>NUCLEOTIDE SEQUENCE [LARGE SCALE GENOMIC DNA]</scope>
    <source>
        <strain evidence="3 4">DSM 44277</strain>
    </source>
</reference>
<proteinExistence type="predicted"/>
<dbReference type="EMBL" id="CSTD01000001">
    <property type="protein sequence ID" value="CPR09923.1"/>
    <property type="molecule type" value="Genomic_DNA"/>
</dbReference>
<evidence type="ECO:0000256" key="1">
    <source>
        <dbReference type="SAM" id="SignalP"/>
    </source>
</evidence>
<dbReference type="InterPro" id="IPR007969">
    <property type="entry name" value="DUF732"/>
</dbReference>
<dbReference type="Proteomes" id="UP000198875">
    <property type="component" value="Unassembled WGS sequence"/>
</dbReference>
<feature type="chain" id="PRO_5006703725" description="DUF732 domain-containing protein" evidence="1">
    <location>
        <begin position="33"/>
        <end position="125"/>
    </location>
</feature>
<dbReference type="Pfam" id="PF05305">
    <property type="entry name" value="DUF732"/>
    <property type="match status" value="1"/>
</dbReference>